<dbReference type="Pfam" id="PF13083">
    <property type="entry name" value="KH_KhpA-B"/>
    <property type="match status" value="1"/>
</dbReference>
<keyword evidence="4" id="KW-1185">Reference proteome</keyword>
<keyword evidence="1" id="KW-0963">Cytoplasm</keyword>
<dbReference type="PANTHER" id="PTHR34654:SF1">
    <property type="entry name" value="RNA-BINDING PROTEIN KHPA"/>
    <property type="match status" value="1"/>
</dbReference>
<gene>
    <name evidence="3" type="ORF">KIMC2_06720</name>
</gene>
<dbReference type="KEGG" id="xak:KIMC2_06720"/>
<organism evidence="3 4">
    <name type="scientific">Xylocopilactobacillus apis</name>
    <dbReference type="NCBI Taxonomy" id="2932183"/>
    <lineage>
        <taxon>Bacteria</taxon>
        <taxon>Bacillati</taxon>
        <taxon>Bacillota</taxon>
        <taxon>Bacilli</taxon>
        <taxon>Lactobacillales</taxon>
        <taxon>Lactobacillaceae</taxon>
        <taxon>Xylocopilactobacillus</taxon>
    </lineage>
</organism>
<dbReference type="GO" id="GO:0003723">
    <property type="term" value="F:RNA binding"/>
    <property type="evidence" value="ECO:0007669"/>
    <property type="project" value="UniProtKB-KW"/>
</dbReference>
<dbReference type="InterPro" id="IPR020627">
    <property type="entry name" value="KhpA"/>
</dbReference>
<dbReference type="PANTHER" id="PTHR34654">
    <property type="entry name" value="UPF0109 PROTEIN SCO5592"/>
    <property type="match status" value="1"/>
</dbReference>
<dbReference type="Gene3D" id="3.30.300.20">
    <property type="match status" value="1"/>
</dbReference>
<sequence length="83" mass="9166">MNDDLNKMVRTLIAPLVAYEDKLDIEIDDQPDVIQFIIHSAPSDVGRLIGRNGSVAENIQQIIRAFGHLGLKKVQVSVIGNND</sequence>
<evidence type="ECO:0000313" key="4">
    <source>
        <dbReference type="Proteomes" id="UP001321804"/>
    </source>
</evidence>
<accession>A0AAU9D3W8</accession>
<dbReference type="InterPro" id="IPR015946">
    <property type="entry name" value="KH_dom-like_a/b"/>
</dbReference>
<evidence type="ECO:0000313" key="3">
    <source>
        <dbReference type="EMBL" id="BDR56110.1"/>
    </source>
</evidence>
<dbReference type="Proteomes" id="UP001321804">
    <property type="component" value="Chromosome"/>
</dbReference>
<dbReference type="EMBL" id="AP026801">
    <property type="protein sequence ID" value="BDR56110.1"/>
    <property type="molecule type" value="Genomic_DNA"/>
</dbReference>
<evidence type="ECO:0000256" key="1">
    <source>
        <dbReference type="ARBA" id="ARBA00022490"/>
    </source>
</evidence>
<dbReference type="RefSeq" id="WP_317697970.1">
    <property type="nucleotide sequence ID" value="NZ_AP026801.1"/>
</dbReference>
<dbReference type="AlphaFoldDB" id="A0AAU9D3W8"/>
<protein>
    <submittedName>
        <fullName evidence="3">UPF0109 protein</fullName>
    </submittedName>
</protein>
<keyword evidence="2" id="KW-0694">RNA-binding</keyword>
<proteinExistence type="predicted"/>
<evidence type="ECO:0000256" key="2">
    <source>
        <dbReference type="ARBA" id="ARBA00022884"/>
    </source>
</evidence>
<reference evidence="3 4" key="1">
    <citation type="journal article" date="2023" name="Microbiol. Spectr.">
        <title>Symbiosis of Carpenter Bees with Uncharacterized Lactic Acid Bacteria Showing NAD Auxotrophy.</title>
        <authorList>
            <person name="Kawasaki S."/>
            <person name="Ozawa K."/>
            <person name="Mori T."/>
            <person name="Yamamoto A."/>
            <person name="Ito M."/>
            <person name="Ohkuma M."/>
            <person name="Sakamoto M."/>
            <person name="Matsutani M."/>
        </authorList>
    </citation>
    <scope>NUCLEOTIDE SEQUENCE [LARGE SCALE GENOMIC DNA]</scope>
    <source>
        <strain evidence="3 4">KimC2</strain>
    </source>
</reference>
<name>A0AAU9D3W8_9LACO</name>